<dbReference type="EMBL" id="GGEC01005860">
    <property type="protein sequence ID" value="MBW86343.1"/>
    <property type="molecule type" value="Transcribed_RNA"/>
</dbReference>
<evidence type="ECO:0000313" key="1">
    <source>
        <dbReference type="EMBL" id="MBW86343.1"/>
    </source>
</evidence>
<name>A0A2P2IYP5_RHIMU</name>
<protein>
    <submittedName>
        <fullName evidence="1">Uncharacterized protein</fullName>
    </submittedName>
</protein>
<accession>A0A2P2IYP5</accession>
<sequence>MVPNSSRTSFRSGGPFERLPTFFPGC</sequence>
<proteinExistence type="predicted"/>
<reference evidence="1" key="1">
    <citation type="submission" date="2018-02" db="EMBL/GenBank/DDBJ databases">
        <title>Rhizophora mucronata_Transcriptome.</title>
        <authorList>
            <person name="Meera S.P."/>
            <person name="Sreeshan A."/>
            <person name="Augustine A."/>
        </authorList>
    </citation>
    <scope>NUCLEOTIDE SEQUENCE</scope>
    <source>
        <tissue evidence="1">Leaf</tissue>
    </source>
</reference>
<dbReference type="AlphaFoldDB" id="A0A2P2IYP5"/>
<organism evidence="1">
    <name type="scientific">Rhizophora mucronata</name>
    <name type="common">Asiatic mangrove</name>
    <dbReference type="NCBI Taxonomy" id="61149"/>
    <lineage>
        <taxon>Eukaryota</taxon>
        <taxon>Viridiplantae</taxon>
        <taxon>Streptophyta</taxon>
        <taxon>Embryophyta</taxon>
        <taxon>Tracheophyta</taxon>
        <taxon>Spermatophyta</taxon>
        <taxon>Magnoliopsida</taxon>
        <taxon>eudicotyledons</taxon>
        <taxon>Gunneridae</taxon>
        <taxon>Pentapetalae</taxon>
        <taxon>rosids</taxon>
        <taxon>fabids</taxon>
        <taxon>Malpighiales</taxon>
        <taxon>Rhizophoraceae</taxon>
        <taxon>Rhizophora</taxon>
    </lineage>
</organism>